<sequence length="633" mass="72369">MATKKKALKKSKLRHAEYYDFQEIQDKLYAESMDGKVFTKLVEIITLPENIKLAYRNIKKNKGSKTAGTDGKTIQHLEKLSEEKLVALVQRKFSWYVPQSVRRVEIPKDNGKTRPLGIPTIMDRLVQQCVLQVLEPICEAKFHDHSYGFRPNRSQQHAISQVHKNMQLSHLHYVVDIDIKGFFDNVNHGKLLKQLWTLGIRDKNLISIISAMLKAEVAGIGFPEKGTPQGGIISPLLSNIVLNELDWWLASQWENIPTQYPFKQTPNRNGSPNHGNKYASLRRSGLKEITCVRYADDFKIFTSSYSNAVKLFHATKDWLKERLGLDISPEKSKVINLKEDYSEFLGFKLKVIPRGKTKQGQTKFVVESHVREKSIKKIKDNLAKLTHAIQYPKNATHSEYEEIAKYNAFVLGVHDYYSMATKVSKDFRGLAFSVQKSQKTRFQQRLKTAAEVEKNRIPCHIANVIKERYGKSKQLRYVRGIALAPIGYVKHRHPIQRKRGVNSYTAEGRAMIHKQLEAVDMEILHYLMRTPVWNASIEYNDNRLSLYSAQMGKCAVTGAKLMIGDIFCHHKVPRSNGGTDAYQNLILLCGNAHRLIHATDPNTIARLTDSLNLTPKQKTKVDKLRSLVHVESC</sequence>
<dbReference type="SUPFAM" id="SSF56672">
    <property type="entry name" value="DNA/RNA polymerases"/>
    <property type="match status" value="1"/>
</dbReference>
<keyword evidence="2" id="KW-0695">RNA-directed DNA polymerase</keyword>
<gene>
    <name evidence="2" type="primary">ltrA</name>
    <name evidence="2" type="ORF">K8V20_09510</name>
</gene>
<dbReference type="InterPro" id="IPR030931">
    <property type="entry name" value="Group_II_RT_mat"/>
</dbReference>
<dbReference type="InterPro" id="IPR000477">
    <property type="entry name" value="RT_dom"/>
</dbReference>
<dbReference type="Pfam" id="PF00078">
    <property type="entry name" value="RVT_1"/>
    <property type="match status" value="1"/>
</dbReference>
<evidence type="ECO:0000313" key="2">
    <source>
        <dbReference type="EMBL" id="HJG28860.1"/>
    </source>
</evidence>
<dbReference type="Gene3D" id="1.10.30.50">
    <property type="match status" value="1"/>
</dbReference>
<keyword evidence="2" id="KW-0548">Nucleotidyltransferase</keyword>
<dbReference type="InterPro" id="IPR051083">
    <property type="entry name" value="GrpII_Intron_Splice-Mob/Def"/>
</dbReference>
<dbReference type="GO" id="GO:0003676">
    <property type="term" value="F:nucleic acid binding"/>
    <property type="evidence" value="ECO:0007669"/>
    <property type="project" value="InterPro"/>
</dbReference>
<dbReference type="GO" id="GO:0008270">
    <property type="term" value="F:zinc ion binding"/>
    <property type="evidence" value="ECO:0007669"/>
    <property type="project" value="InterPro"/>
</dbReference>
<dbReference type="CDD" id="cd01651">
    <property type="entry name" value="RT_G2_intron"/>
    <property type="match status" value="1"/>
</dbReference>
<accession>A0A921IMV1</accession>
<dbReference type="EMBL" id="DYVE01000244">
    <property type="protein sequence ID" value="HJG28860.1"/>
    <property type="molecule type" value="Genomic_DNA"/>
</dbReference>
<dbReference type="PANTHER" id="PTHR34047">
    <property type="entry name" value="NUCLEAR INTRON MATURASE 1, MITOCHONDRIAL-RELATED"/>
    <property type="match status" value="1"/>
</dbReference>
<dbReference type="SMART" id="SM00507">
    <property type="entry name" value="HNHc"/>
    <property type="match status" value="1"/>
</dbReference>
<dbReference type="AlphaFoldDB" id="A0A921IMV1"/>
<feature type="domain" description="Reverse transcriptase" evidence="1">
    <location>
        <begin position="87"/>
        <end position="349"/>
    </location>
</feature>
<evidence type="ECO:0000313" key="3">
    <source>
        <dbReference type="Proteomes" id="UP000782880"/>
    </source>
</evidence>
<dbReference type="GO" id="GO:0003964">
    <property type="term" value="F:RNA-directed DNA polymerase activity"/>
    <property type="evidence" value="ECO:0007669"/>
    <property type="project" value="UniProtKB-KW"/>
</dbReference>
<dbReference type="EC" id="2.7.7.49" evidence="2"/>
<reference evidence="2" key="1">
    <citation type="journal article" date="2021" name="PeerJ">
        <title>Extensive microbial diversity within the chicken gut microbiome revealed by metagenomics and culture.</title>
        <authorList>
            <person name="Gilroy R."/>
            <person name="Ravi A."/>
            <person name="Getino M."/>
            <person name="Pursley I."/>
            <person name="Horton D.L."/>
            <person name="Alikhan N.F."/>
            <person name="Baker D."/>
            <person name="Gharbi K."/>
            <person name="Hall N."/>
            <person name="Watson M."/>
            <person name="Adriaenssens E.M."/>
            <person name="Foster-Nyarko E."/>
            <person name="Jarju S."/>
            <person name="Secka A."/>
            <person name="Antonio M."/>
            <person name="Oren A."/>
            <person name="Chaudhuri R.R."/>
            <person name="La Ragione R."/>
            <person name="Hildebrand F."/>
            <person name="Pallen M.J."/>
        </authorList>
    </citation>
    <scope>NUCLEOTIDE SEQUENCE</scope>
    <source>
        <strain evidence="2">ChiBcec21-2208</strain>
    </source>
</reference>
<dbReference type="PROSITE" id="PS50878">
    <property type="entry name" value="RT_POL"/>
    <property type="match status" value="1"/>
</dbReference>
<dbReference type="PANTHER" id="PTHR34047:SF8">
    <property type="entry name" value="PROTEIN YKFC"/>
    <property type="match status" value="1"/>
</dbReference>
<dbReference type="Proteomes" id="UP000782880">
    <property type="component" value="Unassembled WGS sequence"/>
</dbReference>
<keyword evidence="2" id="KW-0808">Transferase</keyword>
<dbReference type="InterPro" id="IPR003615">
    <property type="entry name" value="HNH_nuc"/>
</dbReference>
<protein>
    <submittedName>
        <fullName evidence="2">Group II intron reverse transcriptase/maturase</fullName>
        <ecNumber evidence="2">2.7.7.49</ecNumber>
    </submittedName>
</protein>
<dbReference type="InterPro" id="IPR002711">
    <property type="entry name" value="HNH"/>
</dbReference>
<name>A0A921IMV1_9FIRM</name>
<evidence type="ECO:0000259" key="1">
    <source>
        <dbReference type="PROSITE" id="PS50878"/>
    </source>
</evidence>
<dbReference type="InterPro" id="IPR043502">
    <property type="entry name" value="DNA/RNA_pol_sf"/>
</dbReference>
<dbReference type="NCBIfam" id="TIGR04416">
    <property type="entry name" value="group_II_RT_mat"/>
    <property type="match status" value="1"/>
</dbReference>
<organism evidence="2 3">
    <name type="scientific">Subdoligranulum variabile</name>
    <dbReference type="NCBI Taxonomy" id="214851"/>
    <lineage>
        <taxon>Bacteria</taxon>
        <taxon>Bacillati</taxon>
        <taxon>Bacillota</taxon>
        <taxon>Clostridia</taxon>
        <taxon>Eubacteriales</taxon>
        <taxon>Oscillospiraceae</taxon>
        <taxon>Subdoligranulum</taxon>
    </lineage>
</organism>
<dbReference type="GO" id="GO:0004519">
    <property type="term" value="F:endonuclease activity"/>
    <property type="evidence" value="ECO:0007669"/>
    <property type="project" value="InterPro"/>
</dbReference>
<reference evidence="2" key="2">
    <citation type="submission" date="2021-09" db="EMBL/GenBank/DDBJ databases">
        <authorList>
            <person name="Gilroy R."/>
        </authorList>
    </citation>
    <scope>NUCLEOTIDE SEQUENCE</scope>
    <source>
        <strain evidence="2">ChiBcec21-2208</strain>
    </source>
</reference>
<dbReference type="CDD" id="cd00085">
    <property type="entry name" value="HNHc"/>
    <property type="match status" value="1"/>
</dbReference>
<proteinExistence type="predicted"/>
<comment type="caution">
    <text evidence="2">The sequence shown here is derived from an EMBL/GenBank/DDBJ whole genome shotgun (WGS) entry which is preliminary data.</text>
</comment>
<dbReference type="Pfam" id="PF01844">
    <property type="entry name" value="HNH"/>
    <property type="match status" value="1"/>
</dbReference>